<organism evidence="1">
    <name type="scientific">Arundo donax</name>
    <name type="common">Giant reed</name>
    <name type="synonym">Donax arundinaceus</name>
    <dbReference type="NCBI Taxonomy" id="35708"/>
    <lineage>
        <taxon>Eukaryota</taxon>
        <taxon>Viridiplantae</taxon>
        <taxon>Streptophyta</taxon>
        <taxon>Embryophyta</taxon>
        <taxon>Tracheophyta</taxon>
        <taxon>Spermatophyta</taxon>
        <taxon>Magnoliopsida</taxon>
        <taxon>Liliopsida</taxon>
        <taxon>Poales</taxon>
        <taxon>Poaceae</taxon>
        <taxon>PACMAD clade</taxon>
        <taxon>Arundinoideae</taxon>
        <taxon>Arundineae</taxon>
        <taxon>Arundo</taxon>
    </lineage>
</organism>
<dbReference type="EMBL" id="GBRH01173648">
    <property type="protein sequence ID" value="JAE24248.1"/>
    <property type="molecule type" value="Transcribed_RNA"/>
</dbReference>
<protein>
    <submittedName>
        <fullName evidence="1">Uncharacterized protein</fullName>
    </submittedName>
</protein>
<reference evidence="1" key="2">
    <citation type="journal article" date="2015" name="Data Brief">
        <title>Shoot transcriptome of the giant reed, Arundo donax.</title>
        <authorList>
            <person name="Barrero R.A."/>
            <person name="Guerrero F.D."/>
            <person name="Moolhuijzen P."/>
            <person name="Goolsby J.A."/>
            <person name="Tidwell J."/>
            <person name="Bellgard S.E."/>
            <person name="Bellgard M.I."/>
        </authorList>
    </citation>
    <scope>NUCLEOTIDE SEQUENCE</scope>
    <source>
        <tissue evidence="1">Shoot tissue taken approximately 20 cm above the soil surface</tissue>
    </source>
</reference>
<accession>A0A0A9GUI7</accession>
<evidence type="ECO:0000313" key="1">
    <source>
        <dbReference type="EMBL" id="JAE24248.1"/>
    </source>
</evidence>
<reference evidence="1" key="1">
    <citation type="submission" date="2014-09" db="EMBL/GenBank/DDBJ databases">
        <authorList>
            <person name="Magalhaes I.L.F."/>
            <person name="Oliveira U."/>
            <person name="Santos F.R."/>
            <person name="Vidigal T.H.D.A."/>
            <person name="Brescovit A.D."/>
            <person name="Santos A.J."/>
        </authorList>
    </citation>
    <scope>NUCLEOTIDE SEQUENCE</scope>
    <source>
        <tissue evidence="1">Shoot tissue taken approximately 20 cm above the soil surface</tissue>
    </source>
</reference>
<dbReference type="AlphaFoldDB" id="A0A0A9GUI7"/>
<name>A0A0A9GUI7_ARUDO</name>
<sequence>MLDPAAALFNIESWATWNNVLLDHHSRLIHYGNM</sequence>
<proteinExistence type="predicted"/>